<feature type="non-terminal residue" evidence="1">
    <location>
        <position position="1"/>
    </location>
</feature>
<name>A0A6J4VFC8_9CYAN</name>
<evidence type="ECO:0000313" key="1">
    <source>
        <dbReference type="EMBL" id="CAA9572175.1"/>
    </source>
</evidence>
<dbReference type="EMBL" id="CADCWO010000102">
    <property type="protein sequence ID" value="CAA9572175.1"/>
    <property type="molecule type" value="Genomic_DNA"/>
</dbReference>
<sequence length="36" mass="3956">VVHLIDKAEQQSQAQMQQQGVTVETSCGQSYGHVQL</sequence>
<gene>
    <name evidence="1" type="ORF">AVDCRST_MAG81-1729</name>
</gene>
<proteinExistence type="predicted"/>
<organism evidence="1">
    <name type="scientific">uncultured Synechococcales cyanobacterium</name>
    <dbReference type="NCBI Taxonomy" id="1936017"/>
    <lineage>
        <taxon>Bacteria</taxon>
        <taxon>Bacillati</taxon>
        <taxon>Cyanobacteriota</taxon>
        <taxon>Cyanophyceae</taxon>
        <taxon>Synechococcales</taxon>
        <taxon>environmental samples</taxon>
    </lineage>
</organism>
<reference evidence="1" key="1">
    <citation type="submission" date="2020-02" db="EMBL/GenBank/DDBJ databases">
        <authorList>
            <person name="Meier V. D."/>
        </authorList>
    </citation>
    <scope>NUCLEOTIDE SEQUENCE</scope>
    <source>
        <strain evidence="1">AVDCRST_MAG81</strain>
    </source>
</reference>
<dbReference type="AlphaFoldDB" id="A0A6J4VFC8"/>
<accession>A0A6J4VFC8</accession>
<protein>
    <submittedName>
        <fullName evidence="1">Uncharacterized protein</fullName>
    </submittedName>
</protein>